<sequence>MYYILNIRIHFGECAGELHNLIPPSPFHHRTTRQSARRHRFMVDIPPTRTKHFALSFLVRTAREWNSLPESVFPDGYNLGVFKARSEGDNDTFAASVSKTEKVLVQTG</sequence>
<gene>
    <name evidence="1" type="ORF">SFRICE_027586</name>
</gene>
<proteinExistence type="predicted"/>
<dbReference type="EMBL" id="ODYU01006531">
    <property type="protein sequence ID" value="SOQ48465.1"/>
    <property type="molecule type" value="Genomic_DNA"/>
</dbReference>
<dbReference type="AlphaFoldDB" id="A0A2H1W5T6"/>
<organism evidence="1">
    <name type="scientific">Spodoptera frugiperda</name>
    <name type="common">Fall armyworm</name>
    <dbReference type="NCBI Taxonomy" id="7108"/>
    <lineage>
        <taxon>Eukaryota</taxon>
        <taxon>Metazoa</taxon>
        <taxon>Ecdysozoa</taxon>
        <taxon>Arthropoda</taxon>
        <taxon>Hexapoda</taxon>
        <taxon>Insecta</taxon>
        <taxon>Pterygota</taxon>
        <taxon>Neoptera</taxon>
        <taxon>Endopterygota</taxon>
        <taxon>Lepidoptera</taxon>
        <taxon>Glossata</taxon>
        <taxon>Ditrysia</taxon>
        <taxon>Noctuoidea</taxon>
        <taxon>Noctuidae</taxon>
        <taxon>Amphipyrinae</taxon>
        <taxon>Spodoptera</taxon>
    </lineage>
</organism>
<evidence type="ECO:0000313" key="1">
    <source>
        <dbReference type="EMBL" id="SOQ48465.1"/>
    </source>
</evidence>
<reference evidence="1" key="1">
    <citation type="submission" date="2016-07" db="EMBL/GenBank/DDBJ databases">
        <authorList>
            <person name="Bretaudeau A."/>
        </authorList>
    </citation>
    <scope>NUCLEOTIDE SEQUENCE</scope>
    <source>
        <strain evidence="1">Rice</strain>
        <tissue evidence="1">Whole body</tissue>
    </source>
</reference>
<name>A0A2H1W5T6_SPOFR</name>
<accession>A0A2H1W5T6</accession>
<protein>
    <submittedName>
        <fullName evidence="1">SFRICE_027586</fullName>
    </submittedName>
</protein>